<reference evidence="1" key="1">
    <citation type="submission" date="2020-11" db="EMBL/GenBank/DDBJ databases">
        <authorList>
            <consortium name="DOE Joint Genome Institute"/>
            <person name="Ahrendt S."/>
            <person name="Riley R."/>
            <person name="Andreopoulos W."/>
            <person name="Labutti K."/>
            <person name="Pangilinan J."/>
            <person name="Ruiz-Duenas F.J."/>
            <person name="Barrasa J.M."/>
            <person name="Sanchez-Garcia M."/>
            <person name="Camarero S."/>
            <person name="Miyauchi S."/>
            <person name="Serrano A."/>
            <person name="Linde D."/>
            <person name="Babiker R."/>
            <person name="Drula E."/>
            <person name="Ayuso-Fernandez I."/>
            <person name="Pacheco R."/>
            <person name="Padilla G."/>
            <person name="Ferreira P."/>
            <person name="Barriuso J."/>
            <person name="Kellner H."/>
            <person name="Castanera R."/>
            <person name="Alfaro M."/>
            <person name="Ramirez L."/>
            <person name="Pisabarro A.G."/>
            <person name="Kuo A."/>
            <person name="Tritt A."/>
            <person name="Lipzen A."/>
            <person name="He G."/>
            <person name="Yan M."/>
            <person name="Ng V."/>
            <person name="Cullen D."/>
            <person name="Martin F."/>
            <person name="Rosso M.-N."/>
            <person name="Henrissat B."/>
            <person name="Hibbett D."/>
            <person name="Martinez A.T."/>
            <person name="Grigoriev I.V."/>
        </authorList>
    </citation>
    <scope>NUCLEOTIDE SEQUENCE</scope>
    <source>
        <strain evidence="1">CBS 247.69</strain>
    </source>
</reference>
<evidence type="ECO:0000313" key="2">
    <source>
        <dbReference type="Proteomes" id="UP000807353"/>
    </source>
</evidence>
<proteinExistence type="predicted"/>
<accession>A0A9P5YBN4</accession>
<protein>
    <submittedName>
        <fullName evidence="1">Uncharacterized protein</fullName>
    </submittedName>
</protein>
<comment type="caution">
    <text evidence="1">The sequence shown here is derived from an EMBL/GenBank/DDBJ whole genome shotgun (WGS) entry which is preliminary data.</text>
</comment>
<dbReference type="AlphaFoldDB" id="A0A9P5YBN4"/>
<dbReference type="Proteomes" id="UP000807353">
    <property type="component" value="Unassembled WGS sequence"/>
</dbReference>
<dbReference type="InterPro" id="IPR036397">
    <property type="entry name" value="RNaseH_sf"/>
</dbReference>
<gene>
    <name evidence="1" type="ORF">BDZ94DRAFT_1159562</name>
</gene>
<name>A0A9P5YBN4_9AGAR</name>
<sequence length="60" mass="7122">TSNLDTKFFNNQGIHVIEWHVQLPDLNSIEYLWDLLKMLVNSYENPSSRVFELWEKAAVK</sequence>
<dbReference type="GO" id="GO:0003676">
    <property type="term" value="F:nucleic acid binding"/>
    <property type="evidence" value="ECO:0007669"/>
    <property type="project" value="InterPro"/>
</dbReference>
<dbReference type="EMBL" id="MU150245">
    <property type="protein sequence ID" value="KAF9465735.1"/>
    <property type="molecule type" value="Genomic_DNA"/>
</dbReference>
<dbReference type="OrthoDB" id="3242359at2759"/>
<feature type="non-terminal residue" evidence="1">
    <location>
        <position position="1"/>
    </location>
</feature>
<evidence type="ECO:0000313" key="1">
    <source>
        <dbReference type="EMBL" id="KAF9465735.1"/>
    </source>
</evidence>
<dbReference type="Gene3D" id="3.30.420.10">
    <property type="entry name" value="Ribonuclease H-like superfamily/Ribonuclease H"/>
    <property type="match status" value="1"/>
</dbReference>
<organism evidence="1 2">
    <name type="scientific">Collybia nuda</name>
    <dbReference type="NCBI Taxonomy" id="64659"/>
    <lineage>
        <taxon>Eukaryota</taxon>
        <taxon>Fungi</taxon>
        <taxon>Dikarya</taxon>
        <taxon>Basidiomycota</taxon>
        <taxon>Agaricomycotina</taxon>
        <taxon>Agaricomycetes</taxon>
        <taxon>Agaricomycetidae</taxon>
        <taxon>Agaricales</taxon>
        <taxon>Tricholomatineae</taxon>
        <taxon>Clitocybaceae</taxon>
        <taxon>Collybia</taxon>
    </lineage>
</organism>
<keyword evidence="2" id="KW-1185">Reference proteome</keyword>